<dbReference type="InterPro" id="IPR009072">
    <property type="entry name" value="Histone-fold"/>
</dbReference>
<feature type="compositionally biased region" description="Low complexity" evidence="1">
    <location>
        <begin position="27"/>
        <end position="54"/>
    </location>
</feature>
<feature type="compositionally biased region" description="Acidic residues" evidence="1">
    <location>
        <begin position="313"/>
        <end position="344"/>
    </location>
</feature>
<gene>
    <name evidence="2" type="ORF">Terrestrivirus4_7</name>
</gene>
<sequence length="363" mass="40195">MASKQKTPQQTKPAAPAPSNGKVVVPAKTQNQKGQVQQAQASAPVANQNKKAPQVQAQVAPVQPAQNHQVVHQNQVKDERTKLTAKANLSLNVMSFRSWLRKYYEQNGMTLPKFRGVHVALTAVSEVLCRAILEATMKHLGKDASGLYSITRPSIRYAVLLDSDLKLMFESALESYDKTMAFTDHFCIPQKEMMKFIETEMGKNIQLDAVAYNLLAYLLAKAVIDFARASHILMTYAGKASLDFNVVRHVIKLKCSGSLENTLTRHVEDTEKLFVPDEEEQQVEAVNDQEGVQESAEQVPNKKKGGKAPQVPEEIEAEADEEVVVDAEDVGEEQEAQAEPEPEPVVEAPKQEKKKPVVKRSGK</sequence>
<dbReference type="Gene3D" id="1.10.20.10">
    <property type="entry name" value="Histone, subunit A"/>
    <property type="match status" value="1"/>
</dbReference>
<accession>A0A3G4ZRA5</accession>
<organism evidence="2">
    <name type="scientific">Terrestrivirus sp</name>
    <dbReference type="NCBI Taxonomy" id="2487775"/>
    <lineage>
        <taxon>Viruses</taxon>
        <taxon>Varidnaviria</taxon>
        <taxon>Bamfordvirae</taxon>
        <taxon>Nucleocytoviricota</taxon>
        <taxon>Megaviricetes</taxon>
        <taxon>Imitervirales</taxon>
        <taxon>Mimiviridae</taxon>
        <taxon>Klosneuvirinae</taxon>
    </lineage>
</organism>
<reference evidence="2" key="1">
    <citation type="submission" date="2018-10" db="EMBL/GenBank/DDBJ databases">
        <title>Hidden diversity of soil giant viruses.</title>
        <authorList>
            <person name="Schulz F."/>
            <person name="Alteio L."/>
            <person name="Goudeau D."/>
            <person name="Ryan E.M."/>
            <person name="Malmstrom R.R."/>
            <person name="Blanchard J."/>
            <person name="Woyke T."/>
        </authorList>
    </citation>
    <scope>NUCLEOTIDE SEQUENCE</scope>
    <source>
        <strain evidence="2">TEV1</strain>
    </source>
</reference>
<feature type="region of interest" description="Disordered" evidence="1">
    <location>
        <begin position="278"/>
        <end position="363"/>
    </location>
</feature>
<proteinExistence type="predicted"/>
<dbReference type="GO" id="GO:0046982">
    <property type="term" value="F:protein heterodimerization activity"/>
    <property type="evidence" value="ECO:0007669"/>
    <property type="project" value="InterPro"/>
</dbReference>
<dbReference type="EMBL" id="MK071982">
    <property type="protein sequence ID" value="AYV75959.1"/>
    <property type="molecule type" value="Genomic_DNA"/>
</dbReference>
<name>A0A3G4ZRA5_9VIRU</name>
<feature type="region of interest" description="Disordered" evidence="1">
    <location>
        <begin position="1"/>
        <end position="54"/>
    </location>
</feature>
<evidence type="ECO:0000256" key="1">
    <source>
        <dbReference type="SAM" id="MobiDB-lite"/>
    </source>
</evidence>
<protein>
    <submittedName>
        <fullName evidence="2">Uncharacterized protein</fullName>
    </submittedName>
</protein>
<feature type="compositionally biased region" description="Low complexity" evidence="1">
    <location>
        <begin position="1"/>
        <end position="19"/>
    </location>
</feature>
<evidence type="ECO:0000313" key="2">
    <source>
        <dbReference type="EMBL" id="AYV75959.1"/>
    </source>
</evidence>